<accession>A0A1I0BCM5</accession>
<dbReference type="Proteomes" id="UP000242642">
    <property type="component" value="Unassembled WGS sequence"/>
</dbReference>
<evidence type="ECO:0000313" key="14">
    <source>
        <dbReference type="EMBL" id="SET04258.1"/>
    </source>
</evidence>
<evidence type="ECO:0000256" key="2">
    <source>
        <dbReference type="ARBA" id="ARBA00003213"/>
    </source>
</evidence>
<dbReference type="InterPro" id="IPR018022">
    <property type="entry name" value="IPT"/>
</dbReference>
<keyword evidence="15" id="KW-1185">Reference proteome</keyword>
<keyword evidence="6 10" id="KW-0547">Nucleotide-binding</keyword>
<organism evidence="14 15">
    <name type="scientific">Thorsellia anophelis DSM 18579</name>
    <dbReference type="NCBI Taxonomy" id="1123402"/>
    <lineage>
        <taxon>Bacteria</taxon>
        <taxon>Pseudomonadati</taxon>
        <taxon>Pseudomonadota</taxon>
        <taxon>Gammaproteobacteria</taxon>
        <taxon>Enterobacterales</taxon>
        <taxon>Thorselliaceae</taxon>
        <taxon>Thorsellia</taxon>
    </lineage>
</organism>
<dbReference type="HAMAP" id="MF_00185">
    <property type="entry name" value="IPP_trans"/>
    <property type="match status" value="1"/>
</dbReference>
<dbReference type="Gene3D" id="1.10.20.140">
    <property type="match status" value="1"/>
</dbReference>
<dbReference type="EC" id="2.5.1.75" evidence="10"/>
<evidence type="ECO:0000256" key="3">
    <source>
        <dbReference type="ARBA" id="ARBA00005842"/>
    </source>
</evidence>
<dbReference type="SUPFAM" id="SSF52540">
    <property type="entry name" value="P-loop containing nucleoside triphosphate hydrolases"/>
    <property type="match status" value="2"/>
</dbReference>
<feature type="site" description="Interaction with substrate tRNA" evidence="10">
    <location>
        <position position="104"/>
    </location>
</feature>
<dbReference type="GO" id="GO:0006400">
    <property type="term" value="P:tRNA modification"/>
    <property type="evidence" value="ECO:0007669"/>
    <property type="project" value="TreeGrafter"/>
</dbReference>
<evidence type="ECO:0000256" key="12">
    <source>
        <dbReference type="RuleBase" id="RU003784"/>
    </source>
</evidence>
<comment type="cofactor">
    <cofactor evidence="1 10">
        <name>Mg(2+)</name>
        <dbReference type="ChEBI" id="CHEBI:18420"/>
    </cofactor>
</comment>
<evidence type="ECO:0000256" key="13">
    <source>
        <dbReference type="RuleBase" id="RU003785"/>
    </source>
</evidence>
<comment type="catalytic activity">
    <reaction evidence="9 10 11">
        <text>adenosine(37) in tRNA + dimethylallyl diphosphate = N(6)-dimethylallyladenosine(37) in tRNA + diphosphate</text>
        <dbReference type="Rhea" id="RHEA:26482"/>
        <dbReference type="Rhea" id="RHEA-COMP:10162"/>
        <dbReference type="Rhea" id="RHEA-COMP:10375"/>
        <dbReference type="ChEBI" id="CHEBI:33019"/>
        <dbReference type="ChEBI" id="CHEBI:57623"/>
        <dbReference type="ChEBI" id="CHEBI:74411"/>
        <dbReference type="ChEBI" id="CHEBI:74415"/>
        <dbReference type="EC" id="2.5.1.75"/>
    </reaction>
</comment>
<keyword evidence="7 10" id="KW-0067">ATP-binding</keyword>
<proteinExistence type="inferred from homology"/>
<evidence type="ECO:0000256" key="8">
    <source>
        <dbReference type="ARBA" id="ARBA00022842"/>
    </source>
</evidence>
<dbReference type="FunFam" id="1.10.20.140:FF:000001">
    <property type="entry name" value="tRNA dimethylallyltransferase"/>
    <property type="match status" value="1"/>
</dbReference>
<protein>
    <recommendedName>
        <fullName evidence="10">tRNA dimethylallyltransferase</fullName>
        <ecNumber evidence="10">2.5.1.75</ecNumber>
    </recommendedName>
    <alternativeName>
        <fullName evidence="10">Dimethylallyl diphosphate:tRNA dimethylallyltransferase</fullName>
        <shortName evidence="10">DMAPP:tRNA dimethylallyltransferase</shortName>
        <shortName evidence="10">DMATase</shortName>
    </alternativeName>
    <alternativeName>
        <fullName evidence="10">Isopentenyl-diphosphate:tRNA isopentenyltransferase</fullName>
        <shortName evidence="10">IPP transferase</shortName>
        <shortName evidence="10">IPPT</shortName>
        <shortName evidence="10">IPTase</shortName>
    </alternativeName>
</protein>
<dbReference type="AlphaFoldDB" id="A0A1I0BCM5"/>
<feature type="site" description="Interaction with substrate tRNA" evidence="10">
    <location>
        <position position="126"/>
    </location>
</feature>
<comment type="subunit">
    <text evidence="10">Monomer.</text>
</comment>
<dbReference type="Gene3D" id="3.40.50.300">
    <property type="entry name" value="P-loop containing nucleotide triphosphate hydrolases"/>
    <property type="match status" value="1"/>
</dbReference>
<evidence type="ECO:0000256" key="6">
    <source>
        <dbReference type="ARBA" id="ARBA00022741"/>
    </source>
</evidence>
<feature type="binding site" evidence="10">
    <location>
        <begin position="15"/>
        <end position="20"/>
    </location>
    <ligand>
        <name>substrate</name>
    </ligand>
</feature>
<dbReference type="InterPro" id="IPR039657">
    <property type="entry name" value="Dimethylallyltransferase"/>
</dbReference>
<evidence type="ECO:0000313" key="15">
    <source>
        <dbReference type="Proteomes" id="UP000242642"/>
    </source>
</evidence>
<dbReference type="GO" id="GO:0005524">
    <property type="term" value="F:ATP binding"/>
    <property type="evidence" value="ECO:0007669"/>
    <property type="project" value="UniProtKB-UniRule"/>
</dbReference>
<keyword evidence="8 10" id="KW-0460">Magnesium</keyword>
<feature type="region of interest" description="Interaction with substrate tRNA" evidence="10">
    <location>
        <begin position="162"/>
        <end position="166"/>
    </location>
</feature>
<evidence type="ECO:0000256" key="1">
    <source>
        <dbReference type="ARBA" id="ARBA00001946"/>
    </source>
</evidence>
<comment type="function">
    <text evidence="2 10 12">Catalyzes the transfer of a dimethylallyl group onto the adenine at position 37 in tRNAs that read codons beginning with uridine, leading to the formation of N6-(dimethylallyl)adenosine (i(6)A).</text>
</comment>
<reference evidence="15" key="1">
    <citation type="submission" date="2016-10" db="EMBL/GenBank/DDBJ databases">
        <authorList>
            <person name="Varghese N."/>
            <person name="Submissions S."/>
        </authorList>
    </citation>
    <scope>NUCLEOTIDE SEQUENCE [LARGE SCALE GENOMIC DNA]</scope>
    <source>
        <strain evidence="15">DSM 18579</strain>
    </source>
</reference>
<feature type="binding site" evidence="10">
    <location>
        <begin position="13"/>
        <end position="20"/>
    </location>
    <ligand>
        <name>ATP</name>
        <dbReference type="ChEBI" id="CHEBI:30616"/>
    </ligand>
</feature>
<dbReference type="PANTHER" id="PTHR11088:SF60">
    <property type="entry name" value="TRNA DIMETHYLALLYLTRANSFERASE"/>
    <property type="match status" value="1"/>
</dbReference>
<evidence type="ECO:0000256" key="9">
    <source>
        <dbReference type="ARBA" id="ARBA00049563"/>
    </source>
</evidence>
<dbReference type="InterPro" id="IPR027417">
    <property type="entry name" value="P-loop_NTPase"/>
</dbReference>
<dbReference type="RefSeq" id="WP_093318650.1">
    <property type="nucleotide sequence ID" value="NZ_FOHV01000007.1"/>
</dbReference>
<evidence type="ECO:0000256" key="7">
    <source>
        <dbReference type="ARBA" id="ARBA00022840"/>
    </source>
</evidence>
<evidence type="ECO:0000256" key="10">
    <source>
        <dbReference type="HAMAP-Rule" id="MF_00185"/>
    </source>
</evidence>
<keyword evidence="5 10" id="KW-0819">tRNA processing</keyword>
<dbReference type="PANTHER" id="PTHR11088">
    <property type="entry name" value="TRNA DIMETHYLALLYLTRANSFERASE"/>
    <property type="match status" value="1"/>
</dbReference>
<name>A0A1I0BCM5_9GAMM</name>
<feature type="region of interest" description="Interaction with substrate tRNA" evidence="10">
    <location>
        <begin position="38"/>
        <end position="41"/>
    </location>
</feature>
<gene>
    <name evidence="10" type="primary">miaA</name>
    <name evidence="14" type="ORF">SAMN02583745_01236</name>
</gene>
<dbReference type="EMBL" id="FOHV01000007">
    <property type="protein sequence ID" value="SET04258.1"/>
    <property type="molecule type" value="Genomic_DNA"/>
</dbReference>
<dbReference type="GO" id="GO:0052381">
    <property type="term" value="F:tRNA dimethylallyltransferase activity"/>
    <property type="evidence" value="ECO:0007669"/>
    <property type="project" value="UniProtKB-UniRule"/>
</dbReference>
<comment type="caution">
    <text evidence="10">Lacks conserved residue(s) required for the propagation of feature annotation.</text>
</comment>
<keyword evidence="4 10" id="KW-0808">Transferase</keyword>
<evidence type="ECO:0000256" key="5">
    <source>
        <dbReference type="ARBA" id="ARBA00022694"/>
    </source>
</evidence>
<dbReference type="STRING" id="1123402.SAMN02583745_01236"/>
<dbReference type="Pfam" id="PF01715">
    <property type="entry name" value="IPPT"/>
    <property type="match status" value="1"/>
</dbReference>
<evidence type="ECO:0000256" key="11">
    <source>
        <dbReference type="RuleBase" id="RU003783"/>
    </source>
</evidence>
<sequence length="313" mass="35456">MNNTKPPVIFIMGPTASGKTQLAMTLYDKLPAELVSVDSALIYRSMDIGTAKPTLAEQAQYPHALLDIRDPAESYSAAEFYQDAQCEIKKIHARGNIPILVGGTMLYFKALLEGLSPLPTADSQIRASIEAEAIEKGWPYIHAKLSAIDPVSGARIHENDSQRICRALEVYLITGKSMTVMQQAKGMQFDYPVIQLALLPKEREWLHKRIELRFELMVKDGFISEVEHLIARGDLNLDMPSMRSVGYRQAWEYLHGAYDKNEFIFRGVCATRQLAKRQLTWLRSWNDAHALNCQNQDQMYQSVIEILKKQAII</sequence>
<dbReference type="OrthoDB" id="9776390at2"/>
<dbReference type="NCBIfam" id="TIGR00174">
    <property type="entry name" value="miaA"/>
    <property type="match status" value="1"/>
</dbReference>
<comment type="similarity">
    <text evidence="3 10 13">Belongs to the IPP transferase family.</text>
</comment>
<evidence type="ECO:0000256" key="4">
    <source>
        <dbReference type="ARBA" id="ARBA00022679"/>
    </source>
</evidence>